<dbReference type="Proteomes" id="UP000000305">
    <property type="component" value="Unassembled WGS sequence"/>
</dbReference>
<sequence length="165" mass="18884">MYDLVALLRERGAELWRQTVTDAQMRHTLQKTMFRFNPKSGSIEVEQKLPFPLIILDETQLFHELPEIQKVCSLLSMFKSSNTSTMDLVFSYLPRQQQLSTVQYVSSREKPYASVLQLIIGDVQWDLNLANRTVRANGISQMLPSFGSSTKRDTAAFFTKMGNLS</sequence>
<gene>
    <name evidence="1" type="ORF">DAPPUDRAFT_263510</name>
</gene>
<evidence type="ECO:0000313" key="1">
    <source>
        <dbReference type="EMBL" id="EFX66229.1"/>
    </source>
</evidence>
<organism evidence="1 2">
    <name type="scientific">Daphnia pulex</name>
    <name type="common">Water flea</name>
    <dbReference type="NCBI Taxonomy" id="6669"/>
    <lineage>
        <taxon>Eukaryota</taxon>
        <taxon>Metazoa</taxon>
        <taxon>Ecdysozoa</taxon>
        <taxon>Arthropoda</taxon>
        <taxon>Crustacea</taxon>
        <taxon>Branchiopoda</taxon>
        <taxon>Diplostraca</taxon>
        <taxon>Cladocera</taxon>
        <taxon>Anomopoda</taxon>
        <taxon>Daphniidae</taxon>
        <taxon>Daphnia</taxon>
    </lineage>
</organism>
<dbReference type="OrthoDB" id="6484170at2759"/>
<dbReference type="AlphaFoldDB" id="E9HPW3"/>
<dbReference type="HOGENOM" id="CLU_1612464_0_0_1"/>
<dbReference type="KEGG" id="dpx:DAPPUDRAFT_263510"/>
<name>E9HPW3_DAPPU</name>
<reference evidence="1 2" key="1">
    <citation type="journal article" date="2011" name="Science">
        <title>The ecoresponsive genome of Daphnia pulex.</title>
        <authorList>
            <person name="Colbourne J.K."/>
            <person name="Pfrender M.E."/>
            <person name="Gilbert D."/>
            <person name="Thomas W.K."/>
            <person name="Tucker A."/>
            <person name="Oakley T.H."/>
            <person name="Tokishita S."/>
            <person name="Aerts A."/>
            <person name="Arnold G.J."/>
            <person name="Basu M.K."/>
            <person name="Bauer D.J."/>
            <person name="Caceres C.E."/>
            <person name="Carmel L."/>
            <person name="Casola C."/>
            <person name="Choi J.H."/>
            <person name="Detter J.C."/>
            <person name="Dong Q."/>
            <person name="Dusheyko S."/>
            <person name="Eads B.D."/>
            <person name="Frohlich T."/>
            <person name="Geiler-Samerotte K.A."/>
            <person name="Gerlach D."/>
            <person name="Hatcher P."/>
            <person name="Jogdeo S."/>
            <person name="Krijgsveld J."/>
            <person name="Kriventseva E.V."/>
            <person name="Kultz D."/>
            <person name="Laforsch C."/>
            <person name="Lindquist E."/>
            <person name="Lopez J."/>
            <person name="Manak J.R."/>
            <person name="Muller J."/>
            <person name="Pangilinan J."/>
            <person name="Patwardhan R.P."/>
            <person name="Pitluck S."/>
            <person name="Pritham E.J."/>
            <person name="Rechtsteiner A."/>
            <person name="Rho M."/>
            <person name="Rogozin I.B."/>
            <person name="Sakarya O."/>
            <person name="Salamov A."/>
            <person name="Schaack S."/>
            <person name="Shapiro H."/>
            <person name="Shiga Y."/>
            <person name="Skalitzky C."/>
            <person name="Smith Z."/>
            <person name="Souvorov A."/>
            <person name="Sung W."/>
            <person name="Tang Z."/>
            <person name="Tsuchiya D."/>
            <person name="Tu H."/>
            <person name="Vos H."/>
            <person name="Wang M."/>
            <person name="Wolf Y.I."/>
            <person name="Yamagata H."/>
            <person name="Yamada T."/>
            <person name="Ye Y."/>
            <person name="Shaw J.R."/>
            <person name="Andrews J."/>
            <person name="Crease T.J."/>
            <person name="Tang H."/>
            <person name="Lucas S.M."/>
            <person name="Robertson H.M."/>
            <person name="Bork P."/>
            <person name="Koonin E.V."/>
            <person name="Zdobnov E.M."/>
            <person name="Grigoriev I.V."/>
            <person name="Lynch M."/>
            <person name="Boore J.L."/>
        </authorList>
    </citation>
    <scope>NUCLEOTIDE SEQUENCE [LARGE SCALE GENOMIC DNA]</scope>
</reference>
<proteinExistence type="predicted"/>
<accession>E9HPW3</accession>
<keyword evidence="2" id="KW-1185">Reference proteome</keyword>
<evidence type="ECO:0000313" key="2">
    <source>
        <dbReference type="Proteomes" id="UP000000305"/>
    </source>
</evidence>
<protein>
    <submittedName>
        <fullName evidence="1">Uncharacterized protein</fullName>
    </submittedName>
</protein>
<dbReference type="InParanoid" id="E9HPW3"/>
<dbReference type="EMBL" id="GL732711">
    <property type="protein sequence ID" value="EFX66229.1"/>
    <property type="molecule type" value="Genomic_DNA"/>
</dbReference>